<evidence type="ECO:0000259" key="2">
    <source>
        <dbReference type="Pfam" id="PF00975"/>
    </source>
</evidence>
<dbReference type="EMBL" id="JABAFY010000002">
    <property type="protein sequence ID" value="NME51144.1"/>
    <property type="molecule type" value="Genomic_DNA"/>
</dbReference>
<evidence type="ECO:0000313" key="4">
    <source>
        <dbReference type="Proteomes" id="UP000522333"/>
    </source>
</evidence>
<dbReference type="PANTHER" id="PTHR11487:SF0">
    <property type="entry name" value="S-ACYL FATTY ACID SYNTHASE THIOESTERASE, MEDIUM CHAIN"/>
    <property type="match status" value="1"/>
</dbReference>
<accession>A0A848CBX3</accession>
<dbReference type="InterPro" id="IPR012223">
    <property type="entry name" value="TEII"/>
</dbReference>
<dbReference type="PANTHER" id="PTHR11487">
    <property type="entry name" value="THIOESTERASE"/>
    <property type="match status" value="1"/>
</dbReference>
<evidence type="ECO:0000313" key="3">
    <source>
        <dbReference type="EMBL" id="NME51144.1"/>
    </source>
</evidence>
<dbReference type="Gene3D" id="3.40.50.1820">
    <property type="entry name" value="alpha/beta hydrolase"/>
    <property type="match status" value="1"/>
</dbReference>
<comment type="caution">
    <text evidence="3">The sequence shown here is derived from an EMBL/GenBank/DDBJ whole genome shotgun (WGS) entry which is preliminary data.</text>
</comment>
<dbReference type="InterPro" id="IPR029058">
    <property type="entry name" value="AB_hydrolase_fold"/>
</dbReference>
<proteinExistence type="inferred from homology"/>
<dbReference type="Proteomes" id="UP000522333">
    <property type="component" value="Unassembled WGS sequence"/>
</dbReference>
<protein>
    <submittedName>
        <fullName evidence="3">Thioesterase</fullName>
    </submittedName>
</protein>
<organism evidence="3 4">
    <name type="scientific">Desulfovibrio piger</name>
    <dbReference type="NCBI Taxonomy" id="901"/>
    <lineage>
        <taxon>Bacteria</taxon>
        <taxon>Pseudomonadati</taxon>
        <taxon>Thermodesulfobacteriota</taxon>
        <taxon>Desulfovibrionia</taxon>
        <taxon>Desulfovibrionales</taxon>
        <taxon>Desulfovibrionaceae</taxon>
        <taxon>Desulfovibrio</taxon>
    </lineage>
</organism>
<feature type="domain" description="Thioesterase" evidence="2">
    <location>
        <begin position="25"/>
        <end position="236"/>
    </location>
</feature>
<evidence type="ECO:0000256" key="1">
    <source>
        <dbReference type="ARBA" id="ARBA00007169"/>
    </source>
</evidence>
<dbReference type="Pfam" id="PF00975">
    <property type="entry name" value="Thioesterase"/>
    <property type="match status" value="1"/>
</dbReference>
<sequence length="256" mass="28968">MDTGKWLAGPQEISGNAGASPARPKMFCFPHAGGGASFYRNWERNLRGLADVRAVQLPGREERFREPRYYSIHRLADALFEAEEGRGWFDGACILFGHSMGAKIAFEVARRLVLQGRPPALLLVSGSRPVHMPPRKLLSDLPDEAFDAELRQLAGTPEEILREPDLMRMFRPLLRADFAMDESYVCDACLDVPLCVFSGDADDEVCRQDLEAWREQTRGAFAAHILPGDHFFLKKDEDTFLMLLREELGRMLEQTR</sequence>
<dbReference type="RefSeq" id="WP_006003916.1">
    <property type="nucleotide sequence ID" value="NZ_CABKOD010000047.1"/>
</dbReference>
<gene>
    <name evidence="3" type="ORF">HF854_01090</name>
</gene>
<comment type="similarity">
    <text evidence="1">Belongs to the thioesterase family.</text>
</comment>
<name>A0A848CBX3_9BACT</name>
<dbReference type="InterPro" id="IPR001031">
    <property type="entry name" value="Thioesterase"/>
</dbReference>
<dbReference type="SUPFAM" id="SSF53474">
    <property type="entry name" value="alpha/beta-Hydrolases"/>
    <property type="match status" value="1"/>
</dbReference>
<dbReference type="GO" id="GO:0008610">
    <property type="term" value="P:lipid biosynthetic process"/>
    <property type="evidence" value="ECO:0007669"/>
    <property type="project" value="TreeGrafter"/>
</dbReference>
<reference evidence="3 4" key="1">
    <citation type="submission" date="2020-04" db="EMBL/GenBank/DDBJ databases">
        <authorList>
            <person name="Hitch T.C.A."/>
            <person name="Wylensek D."/>
            <person name="Clavel T."/>
        </authorList>
    </citation>
    <scope>NUCLEOTIDE SEQUENCE [LARGE SCALE GENOMIC DNA]</scope>
    <source>
        <strain evidence="3 4">PG-251-APC-1</strain>
    </source>
</reference>
<dbReference type="AlphaFoldDB" id="A0A848CBX3"/>